<dbReference type="EMBL" id="JBHTII010000001">
    <property type="protein sequence ID" value="MFD0790147.1"/>
    <property type="molecule type" value="Genomic_DNA"/>
</dbReference>
<keyword evidence="5" id="KW-1185">Reference proteome</keyword>
<organism evidence="4 5">
    <name type="scientific">Microbacterium insulae</name>
    <dbReference type="NCBI Taxonomy" id="483014"/>
    <lineage>
        <taxon>Bacteria</taxon>
        <taxon>Bacillati</taxon>
        <taxon>Actinomycetota</taxon>
        <taxon>Actinomycetes</taxon>
        <taxon>Micrococcales</taxon>
        <taxon>Microbacteriaceae</taxon>
        <taxon>Microbacterium</taxon>
    </lineage>
</organism>
<comment type="caution">
    <text evidence="4">The sequence shown here is derived from an EMBL/GenBank/DDBJ whole genome shotgun (WGS) entry which is preliminary data.</text>
</comment>
<dbReference type="Proteomes" id="UP001597055">
    <property type="component" value="Unassembled WGS sequence"/>
</dbReference>
<feature type="region of interest" description="Disordered" evidence="2">
    <location>
        <begin position="12"/>
        <end position="54"/>
    </location>
</feature>
<dbReference type="InterPro" id="IPR029050">
    <property type="entry name" value="Immunoprotect_excell_Ig-like"/>
</dbReference>
<proteinExistence type="predicted"/>
<evidence type="ECO:0000313" key="4">
    <source>
        <dbReference type="EMBL" id="MFD0790147.1"/>
    </source>
</evidence>
<gene>
    <name evidence="4" type="ORF">ACFQ0P_07035</name>
</gene>
<name>A0ABW3AGW4_9MICO</name>
<sequence length="176" mass="17861">MLCAVAFSACTAEPEPGTQNSDPLPSATVPAPNGGSIEETVEPVDPGPTQEAELGDTARLEGGVDVTISEVEQLDVKAETPGEIAGPAVALTLTVENGSDDAIDLSTAMVSVTGSKDSYGQATTSEPYSPFAGTLAPGETASGVYVFRLPADERDSLQVTVEYIAGAPIALFTGDV</sequence>
<evidence type="ECO:0000256" key="1">
    <source>
        <dbReference type="ARBA" id="ARBA00022729"/>
    </source>
</evidence>
<feature type="domain" description="DUF4352" evidence="3">
    <location>
        <begin position="55"/>
        <end position="162"/>
    </location>
</feature>
<protein>
    <submittedName>
        <fullName evidence="4">DUF4352 domain-containing protein</fullName>
    </submittedName>
</protein>
<dbReference type="Gene3D" id="2.60.40.1240">
    <property type="match status" value="1"/>
</dbReference>
<dbReference type="Pfam" id="PF11611">
    <property type="entry name" value="DUF4352"/>
    <property type="match status" value="1"/>
</dbReference>
<evidence type="ECO:0000313" key="5">
    <source>
        <dbReference type="Proteomes" id="UP001597055"/>
    </source>
</evidence>
<evidence type="ECO:0000259" key="3">
    <source>
        <dbReference type="Pfam" id="PF11611"/>
    </source>
</evidence>
<dbReference type="RefSeq" id="WP_204977842.1">
    <property type="nucleotide sequence ID" value="NZ_JBHTII010000001.1"/>
</dbReference>
<evidence type="ECO:0000256" key="2">
    <source>
        <dbReference type="SAM" id="MobiDB-lite"/>
    </source>
</evidence>
<keyword evidence="1" id="KW-0732">Signal</keyword>
<dbReference type="InterPro" id="IPR029051">
    <property type="entry name" value="DUF4352"/>
</dbReference>
<accession>A0ABW3AGW4</accession>
<reference evidence="5" key="1">
    <citation type="journal article" date="2019" name="Int. J. Syst. Evol. Microbiol.">
        <title>The Global Catalogue of Microorganisms (GCM) 10K type strain sequencing project: providing services to taxonomists for standard genome sequencing and annotation.</title>
        <authorList>
            <consortium name="The Broad Institute Genomics Platform"/>
            <consortium name="The Broad Institute Genome Sequencing Center for Infectious Disease"/>
            <person name="Wu L."/>
            <person name="Ma J."/>
        </authorList>
    </citation>
    <scope>NUCLEOTIDE SEQUENCE [LARGE SCALE GENOMIC DNA]</scope>
    <source>
        <strain evidence="5">CCUG 54523</strain>
    </source>
</reference>